<accession>A0A645GDD8</accession>
<reference evidence="2" key="1">
    <citation type="submission" date="2019-08" db="EMBL/GenBank/DDBJ databases">
        <authorList>
            <person name="Kucharzyk K."/>
            <person name="Murdoch R.W."/>
            <person name="Higgins S."/>
            <person name="Loffler F."/>
        </authorList>
    </citation>
    <scope>NUCLEOTIDE SEQUENCE</scope>
</reference>
<protein>
    <submittedName>
        <fullName evidence="2">Uncharacterized protein</fullName>
    </submittedName>
</protein>
<sequence length="174" mass="18684">MSVLDQGDVPAAVHRPEVGLHYAVVGAEPGQPQLARLGCLEFAGQIGVDETVIPAVVDQRLARNGREFVGQLPSWLPDPQRGVDASQPDHRHRGQPRPGDQVGHHDQGVHAAGDLFGEVLLRVHDDQRRGGSLRESTHAASLLGRGAARAAVRNRPSGMPGWGIIRGLLQNEVR</sequence>
<dbReference type="EMBL" id="VSSQ01072377">
    <property type="protein sequence ID" value="MPN23779.1"/>
    <property type="molecule type" value="Genomic_DNA"/>
</dbReference>
<gene>
    <name evidence="2" type="ORF">SDC9_171172</name>
</gene>
<proteinExistence type="predicted"/>
<comment type="caution">
    <text evidence="2">The sequence shown here is derived from an EMBL/GenBank/DDBJ whole genome shotgun (WGS) entry which is preliminary data.</text>
</comment>
<dbReference type="AlphaFoldDB" id="A0A645GDD8"/>
<name>A0A645GDD8_9ZZZZ</name>
<organism evidence="2">
    <name type="scientific">bioreactor metagenome</name>
    <dbReference type="NCBI Taxonomy" id="1076179"/>
    <lineage>
        <taxon>unclassified sequences</taxon>
        <taxon>metagenomes</taxon>
        <taxon>ecological metagenomes</taxon>
    </lineage>
</organism>
<evidence type="ECO:0000256" key="1">
    <source>
        <dbReference type="SAM" id="MobiDB-lite"/>
    </source>
</evidence>
<feature type="region of interest" description="Disordered" evidence="1">
    <location>
        <begin position="72"/>
        <end position="108"/>
    </location>
</feature>
<evidence type="ECO:0000313" key="2">
    <source>
        <dbReference type="EMBL" id="MPN23779.1"/>
    </source>
</evidence>